<dbReference type="GO" id="GO:0005886">
    <property type="term" value="C:plasma membrane"/>
    <property type="evidence" value="ECO:0007669"/>
    <property type="project" value="TreeGrafter"/>
</dbReference>
<protein>
    <recommendedName>
        <fullName evidence="4">Annexin</fullName>
    </recommendedName>
</protein>
<dbReference type="InterPro" id="IPR037104">
    <property type="entry name" value="Annexin_sf"/>
</dbReference>
<accession>A0A5N6EKF1</accession>
<dbReference type="SUPFAM" id="SSF47874">
    <property type="entry name" value="Annexin"/>
    <property type="match status" value="1"/>
</dbReference>
<evidence type="ECO:0000256" key="1">
    <source>
        <dbReference type="SAM" id="MobiDB-lite"/>
    </source>
</evidence>
<evidence type="ECO:0008006" key="4">
    <source>
        <dbReference type="Google" id="ProtNLM"/>
    </source>
</evidence>
<dbReference type="GO" id="GO:0012506">
    <property type="term" value="C:vesicle membrane"/>
    <property type="evidence" value="ECO:0007669"/>
    <property type="project" value="TreeGrafter"/>
</dbReference>
<dbReference type="GO" id="GO:0005509">
    <property type="term" value="F:calcium ion binding"/>
    <property type="evidence" value="ECO:0007669"/>
    <property type="project" value="InterPro"/>
</dbReference>
<dbReference type="GO" id="GO:0001786">
    <property type="term" value="F:phosphatidylserine binding"/>
    <property type="evidence" value="ECO:0007669"/>
    <property type="project" value="TreeGrafter"/>
</dbReference>
<reference evidence="2 3" key="1">
    <citation type="submission" date="2019-04" db="EMBL/GenBank/DDBJ databases">
        <title>Fungal friends and foes A comparative genomics study of 23 Aspergillus species from section Flavi.</title>
        <authorList>
            <consortium name="DOE Joint Genome Institute"/>
            <person name="Kjaerbolling I."/>
            <person name="Vesth T.C."/>
            <person name="Frisvad J.C."/>
            <person name="Nybo J.L."/>
            <person name="Theobald S."/>
            <person name="Kildgaard S."/>
            <person name="Petersen T.I."/>
            <person name="Kuo A."/>
            <person name="Sato A."/>
            <person name="Lyhne E.K."/>
            <person name="Kogle M.E."/>
            <person name="Wiebenga A."/>
            <person name="Kun R.S."/>
            <person name="Lubbers R.J."/>
            <person name="Makela M.R."/>
            <person name="Barry K."/>
            <person name="Chovatia M."/>
            <person name="Clum A."/>
            <person name="Daum C."/>
            <person name="Haridas S."/>
            <person name="He G."/>
            <person name="LaButti K."/>
            <person name="Lipzen A."/>
            <person name="Mondo S."/>
            <person name="Pangilinan J."/>
            <person name="Riley R."/>
            <person name="Salamov A."/>
            <person name="Simmons B.A."/>
            <person name="Magnuson J.K."/>
            <person name="Henrissat B."/>
            <person name="Mortensen U.H."/>
            <person name="Larsen T.O."/>
            <person name="De vries R.P."/>
            <person name="Grigoriev I.V."/>
            <person name="Machida M."/>
            <person name="Baker S.E."/>
            <person name="Andersen M.R."/>
        </authorList>
    </citation>
    <scope>NUCLEOTIDE SEQUENCE [LARGE SCALE GENOMIC DNA]</scope>
    <source>
        <strain evidence="2 3">CBS 126849</strain>
    </source>
</reference>
<evidence type="ECO:0000313" key="2">
    <source>
        <dbReference type="EMBL" id="KAB8217505.1"/>
    </source>
</evidence>
<keyword evidence="3" id="KW-1185">Reference proteome</keyword>
<dbReference type="GO" id="GO:0005634">
    <property type="term" value="C:nucleus"/>
    <property type="evidence" value="ECO:0007669"/>
    <property type="project" value="TreeGrafter"/>
</dbReference>
<sequence>MKKAVLYDPKPDAMAMAKALSQSRDIDAKTIIRILPSLSCDQIMDLRREYKVHVKLHGKGINMAKHIRLKLGDSAFGLACYVTALGRFESEAFWANGYYQHGPSRPELLIESLIGRSNPEILAIKECFRDSRYSDDLEKCIKAEVKDDKFQTVILIALEGQRQSERDLLDESLVKNDVTKLRQALDFREGGKSAMINIILSRSDLHLRAVLRAYEDIYKTNFARSMLAKSQNIVGETLAHILNGVINRPLRDALLLHQALRDSHTHAGRCELLTSRLVRLHWQPRHLDQVKSEFRKRYGEQLEEAIAEKILVTSGEEGYGKFCIELARSSEAMRSDLVSTPLDNIPPPPGLTGGTSLNSMDEHMVKVVNSSNSPAPES</sequence>
<dbReference type="PANTHER" id="PTHR10502">
    <property type="entry name" value="ANNEXIN"/>
    <property type="match status" value="1"/>
</dbReference>
<organism evidence="2 3">
    <name type="scientific">Aspergillus novoparasiticus</name>
    <dbReference type="NCBI Taxonomy" id="986946"/>
    <lineage>
        <taxon>Eukaryota</taxon>
        <taxon>Fungi</taxon>
        <taxon>Dikarya</taxon>
        <taxon>Ascomycota</taxon>
        <taxon>Pezizomycotina</taxon>
        <taxon>Eurotiomycetes</taxon>
        <taxon>Eurotiomycetidae</taxon>
        <taxon>Eurotiales</taxon>
        <taxon>Aspergillaceae</taxon>
        <taxon>Aspergillus</taxon>
        <taxon>Aspergillus subgen. Circumdati</taxon>
    </lineage>
</organism>
<gene>
    <name evidence="2" type="ORF">BDV33DRAFT_176910</name>
</gene>
<dbReference type="AlphaFoldDB" id="A0A5N6EKF1"/>
<dbReference type="Proteomes" id="UP000326799">
    <property type="component" value="Unassembled WGS sequence"/>
</dbReference>
<evidence type="ECO:0000313" key="3">
    <source>
        <dbReference type="Proteomes" id="UP000326799"/>
    </source>
</evidence>
<dbReference type="GO" id="GO:0005737">
    <property type="term" value="C:cytoplasm"/>
    <property type="evidence" value="ECO:0007669"/>
    <property type="project" value="TreeGrafter"/>
</dbReference>
<dbReference type="EMBL" id="ML733462">
    <property type="protein sequence ID" value="KAB8217505.1"/>
    <property type="molecule type" value="Genomic_DNA"/>
</dbReference>
<proteinExistence type="predicted"/>
<name>A0A5N6EKF1_9EURO</name>
<feature type="region of interest" description="Disordered" evidence="1">
    <location>
        <begin position="339"/>
        <end position="358"/>
    </location>
</feature>
<dbReference type="Gene3D" id="1.10.220.10">
    <property type="entry name" value="Annexin"/>
    <property type="match status" value="3"/>
</dbReference>
<dbReference type="PANTHER" id="PTHR10502:SF107">
    <property type="entry name" value="ANNEXIN ANXC4 (AFU_ORTHOLOGUE AFUA_3G07020)"/>
    <property type="match status" value="1"/>
</dbReference>
<dbReference type="GO" id="GO:0005544">
    <property type="term" value="F:calcium-dependent phospholipid binding"/>
    <property type="evidence" value="ECO:0007669"/>
    <property type="project" value="InterPro"/>
</dbReference>